<dbReference type="Proteomes" id="UP000040578">
    <property type="component" value="Unassembled WGS sequence"/>
</dbReference>
<protein>
    <recommendedName>
        <fullName evidence="3 14">UDP-N-acetylmuramate--L-alanine ligase</fullName>
        <ecNumber evidence="3 14">6.3.2.8</ecNumber>
    </recommendedName>
    <alternativeName>
        <fullName evidence="14">UDP-N-acetylmuramoyl-L-alanine synthetase</fullName>
    </alternativeName>
</protein>
<evidence type="ECO:0000256" key="12">
    <source>
        <dbReference type="ARBA" id="ARBA00023316"/>
    </source>
</evidence>
<dbReference type="Gene3D" id="3.90.190.20">
    <property type="entry name" value="Mur ligase, C-terminal domain"/>
    <property type="match status" value="1"/>
</dbReference>
<evidence type="ECO:0000313" key="18">
    <source>
        <dbReference type="EMBL" id="CNE70242.1"/>
    </source>
</evidence>
<dbReference type="Gene3D" id="3.40.1190.10">
    <property type="entry name" value="Mur-like, catalytic domain"/>
    <property type="match status" value="1"/>
</dbReference>
<evidence type="ECO:0000256" key="6">
    <source>
        <dbReference type="ARBA" id="ARBA00022618"/>
    </source>
</evidence>
<feature type="domain" description="Mur ligase C-terminal" evidence="16">
    <location>
        <begin position="369"/>
        <end position="493"/>
    </location>
</feature>
<name>A0ABP1YHY5_9GAMM</name>
<proteinExistence type="inferred from homology"/>
<dbReference type="SUPFAM" id="SSF53244">
    <property type="entry name" value="MurD-like peptide ligases, peptide-binding domain"/>
    <property type="match status" value="1"/>
</dbReference>
<dbReference type="Gene3D" id="3.40.50.720">
    <property type="entry name" value="NAD(P)-binding Rossmann-like Domain"/>
    <property type="match status" value="1"/>
</dbReference>
<keyword evidence="5 14" id="KW-0436">Ligase</keyword>
<evidence type="ECO:0000313" key="19">
    <source>
        <dbReference type="Proteomes" id="UP000040578"/>
    </source>
</evidence>
<accession>A0ABP1YHY5</accession>
<sequence length="518" mass="56593">MIQDRNNEQLAFNAGCRDVTNYIVKKNVNTQQLAKLRTIVPEMRRVRHIHFVGIGGAGMGGIAEVLANEGYQISGSDLAPNPVTQQLSALGAQIYFHHRPENVRDASVVVVSTAISADNPEIVAAREARIPVIRRAEMLAELMRYRHGIAVAGTHGKTTTTAMVSSIYAEAGLDPTFVNGGLVKAAGVHARLGSSRYLIAEADESDASFLHLQPMVAIVTNIEADHMDTYQGDFENLKQTFINFLHNLPFYGRAVMCVDDPVVRELLPRVGRHITTYGFSDDADVQIASYQQIGPQGHFTLRRQDKPLLTVTLNAPGRHNALNAAAAVAVATEEGIDDEAILRALSGFQGTGRRFDFLGNFPLKNVNGKSGSVMLVDDYGHHPTEVDATIKAARAGWPDKRIVMVFQPHRYTRTRDLYDDFANVLEGVDVLLMLDVYSAGETPIPGADSRSLCRTIRNRGQLDPILVSDSDTVPSVLAKVLNDNDLILVQGAGNIGKIARNLAETKLQPQVKEEEHHG</sequence>
<comment type="subcellular location">
    <subcellularLocation>
        <location evidence="1 14">Cytoplasm</location>
    </subcellularLocation>
</comment>
<evidence type="ECO:0000256" key="5">
    <source>
        <dbReference type="ARBA" id="ARBA00022598"/>
    </source>
</evidence>
<dbReference type="InterPro" id="IPR004101">
    <property type="entry name" value="Mur_ligase_C"/>
</dbReference>
<evidence type="ECO:0000256" key="14">
    <source>
        <dbReference type="HAMAP-Rule" id="MF_00046"/>
    </source>
</evidence>
<feature type="domain" description="Mur ligase central" evidence="17">
    <location>
        <begin position="151"/>
        <end position="331"/>
    </location>
</feature>
<evidence type="ECO:0000256" key="13">
    <source>
        <dbReference type="ARBA" id="ARBA00047833"/>
    </source>
</evidence>
<keyword evidence="4 14" id="KW-0963">Cytoplasm</keyword>
<dbReference type="InterPro" id="IPR050061">
    <property type="entry name" value="MurCDEF_pg_biosynth"/>
</dbReference>
<dbReference type="EMBL" id="CPYD01000008">
    <property type="protein sequence ID" value="CNE70242.1"/>
    <property type="molecule type" value="Genomic_DNA"/>
</dbReference>
<dbReference type="Pfam" id="PF01225">
    <property type="entry name" value="Mur_ligase"/>
    <property type="match status" value="1"/>
</dbReference>
<dbReference type="InterPro" id="IPR036615">
    <property type="entry name" value="Mur_ligase_C_dom_sf"/>
</dbReference>
<dbReference type="PANTHER" id="PTHR43445:SF3">
    <property type="entry name" value="UDP-N-ACETYLMURAMATE--L-ALANINE LIGASE"/>
    <property type="match status" value="1"/>
</dbReference>
<dbReference type="NCBIfam" id="TIGR01082">
    <property type="entry name" value="murC"/>
    <property type="match status" value="1"/>
</dbReference>
<dbReference type="PANTHER" id="PTHR43445">
    <property type="entry name" value="UDP-N-ACETYLMURAMATE--L-ALANINE LIGASE-RELATED"/>
    <property type="match status" value="1"/>
</dbReference>
<feature type="binding site" evidence="14">
    <location>
        <begin position="153"/>
        <end position="159"/>
    </location>
    <ligand>
        <name>ATP</name>
        <dbReference type="ChEBI" id="CHEBI:30616"/>
    </ligand>
</feature>
<evidence type="ECO:0000256" key="8">
    <source>
        <dbReference type="ARBA" id="ARBA00022840"/>
    </source>
</evidence>
<dbReference type="InterPro" id="IPR005758">
    <property type="entry name" value="UDP-N-AcMur_Ala_ligase_MurC"/>
</dbReference>
<keyword evidence="6 14" id="KW-0132">Cell division</keyword>
<comment type="similarity">
    <text evidence="14">Belongs to the MurCDEF family.</text>
</comment>
<keyword evidence="19" id="KW-1185">Reference proteome</keyword>
<feature type="domain" description="Mur ligase N-terminal catalytic" evidence="15">
    <location>
        <begin position="48"/>
        <end position="146"/>
    </location>
</feature>
<dbReference type="InterPro" id="IPR000713">
    <property type="entry name" value="Mur_ligase_N"/>
</dbReference>
<dbReference type="Pfam" id="PF02875">
    <property type="entry name" value="Mur_ligase_C"/>
    <property type="match status" value="1"/>
</dbReference>
<comment type="catalytic activity">
    <reaction evidence="13 14">
        <text>UDP-N-acetyl-alpha-D-muramate + L-alanine + ATP = UDP-N-acetyl-alpha-D-muramoyl-L-alanine + ADP + phosphate + H(+)</text>
        <dbReference type="Rhea" id="RHEA:23372"/>
        <dbReference type="ChEBI" id="CHEBI:15378"/>
        <dbReference type="ChEBI" id="CHEBI:30616"/>
        <dbReference type="ChEBI" id="CHEBI:43474"/>
        <dbReference type="ChEBI" id="CHEBI:57972"/>
        <dbReference type="ChEBI" id="CHEBI:70757"/>
        <dbReference type="ChEBI" id="CHEBI:83898"/>
        <dbReference type="ChEBI" id="CHEBI:456216"/>
        <dbReference type="EC" id="6.3.2.8"/>
    </reaction>
</comment>
<dbReference type="SUPFAM" id="SSF51984">
    <property type="entry name" value="MurCD N-terminal domain"/>
    <property type="match status" value="1"/>
</dbReference>
<dbReference type="InterPro" id="IPR013221">
    <property type="entry name" value="Mur_ligase_cen"/>
</dbReference>
<keyword evidence="7 14" id="KW-0547">Nucleotide-binding</keyword>
<evidence type="ECO:0000259" key="16">
    <source>
        <dbReference type="Pfam" id="PF02875"/>
    </source>
</evidence>
<evidence type="ECO:0000256" key="4">
    <source>
        <dbReference type="ARBA" id="ARBA00022490"/>
    </source>
</evidence>
<comment type="pathway">
    <text evidence="2 14">Cell wall biogenesis; peptidoglycan biosynthesis.</text>
</comment>
<evidence type="ECO:0000256" key="10">
    <source>
        <dbReference type="ARBA" id="ARBA00022984"/>
    </source>
</evidence>
<evidence type="ECO:0000256" key="3">
    <source>
        <dbReference type="ARBA" id="ARBA00012211"/>
    </source>
</evidence>
<evidence type="ECO:0000256" key="2">
    <source>
        <dbReference type="ARBA" id="ARBA00004752"/>
    </source>
</evidence>
<evidence type="ECO:0000259" key="15">
    <source>
        <dbReference type="Pfam" id="PF01225"/>
    </source>
</evidence>
<comment type="function">
    <text evidence="14">Cell wall formation.</text>
</comment>
<dbReference type="SUPFAM" id="SSF53623">
    <property type="entry name" value="MurD-like peptide ligases, catalytic domain"/>
    <property type="match status" value="1"/>
</dbReference>
<comment type="caution">
    <text evidence="18">The sequence shown here is derived from an EMBL/GenBank/DDBJ whole genome shotgun (WGS) entry which is preliminary data.</text>
</comment>
<keyword evidence="10 14" id="KW-0573">Peptidoglycan synthesis</keyword>
<gene>
    <name evidence="14 18" type="primary">murC</name>
    <name evidence="18" type="ORF">ERS137967_02297</name>
</gene>
<evidence type="ECO:0000256" key="11">
    <source>
        <dbReference type="ARBA" id="ARBA00023306"/>
    </source>
</evidence>
<evidence type="ECO:0000259" key="17">
    <source>
        <dbReference type="Pfam" id="PF08245"/>
    </source>
</evidence>
<organism evidence="18 19">
    <name type="scientific">Yersinia nurmii</name>
    <dbReference type="NCBI Taxonomy" id="685706"/>
    <lineage>
        <taxon>Bacteria</taxon>
        <taxon>Pseudomonadati</taxon>
        <taxon>Pseudomonadota</taxon>
        <taxon>Gammaproteobacteria</taxon>
        <taxon>Enterobacterales</taxon>
        <taxon>Yersiniaceae</taxon>
        <taxon>Yersinia</taxon>
    </lineage>
</organism>
<dbReference type="HAMAP" id="MF_00046">
    <property type="entry name" value="MurC"/>
    <property type="match status" value="1"/>
</dbReference>
<dbReference type="GO" id="GO:0008763">
    <property type="term" value="F:UDP-N-acetylmuramate-L-alanine ligase activity"/>
    <property type="evidence" value="ECO:0007669"/>
    <property type="project" value="UniProtKB-EC"/>
</dbReference>
<keyword evidence="9 14" id="KW-0133">Cell shape</keyword>
<keyword evidence="8 14" id="KW-0067">ATP-binding</keyword>
<evidence type="ECO:0000256" key="7">
    <source>
        <dbReference type="ARBA" id="ARBA00022741"/>
    </source>
</evidence>
<reference evidence="18 19" key="1">
    <citation type="submission" date="2015-03" db="EMBL/GenBank/DDBJ databases">
        <authorList>
            <consortium name="Pathogen Informatics"/>
            <person name="Murphy D."/>
        </authorList>
    </citation>
    <scope>NUCLEOTIDE SEQUENCE [LARGE SCALE GENOMIC DNA]</scope>
    <source>
        <strain evidence="19">type strain: CIP110231</strain>
    </source>
</reference>
<keyword evidence="11 14" id="KW-0131">Cell cycle</keyword>
<dbReference type="EC" id="6.3.2.8" evidence="3 14"/>
<dbReference type="InterPro" id="IPR036565">
    <property type="entry name" value="Mur-like_cat_sf"/>
</dbReference>
<evidence type="ECO:0000256" key="9">
    <source>
        <dbReference type="ARBA" id="ARBA00022960"/>
    </source>
</evidence>
<dbReference type="Pfam" id="PF08245">
    <property type="entry name" value="Mur_ligase_M"/>
    <property type="match status" value="1"/>
</dbReference>
<keyword evidence="12 14" id="KW-0961">Cell wall biogenesis/degradation</keyword>
<evidence type="ECO:0000256" key="1">
    <source>
        <dbReference type="ARBA" id="ARBA00004496"/>
    </source>
</evidence>